<dbReference type="Gene3D" id="3.20.20.370">
    <property type="entry name" value="Glycoside hydrolase/deacetylase"/>
    <property type="match status" value="1"/>
</dbReference>
<sequence>MSETPRPHIDLNADLGEEVTDDEALLAVVSSANVACGYHAGNAAIMRAVCAEAARRGVSVGAQVSYDDRENFGRVALDVAEETLREQVADQVGTLTEIARSEGIEVRYVKPHGALYHRVLDDAAQARAVLDGSGDLPVLGMRPGLLLQWADERGRATFDEAFPDRGYTDAGRLVPRDQPGALIHEPADVAAAAVRWARSGQAHSVCLHGDSPGAVATAQLVRAELFAAGFELRGL</sequence>
<dbReference type="PANTHER" id="PTHR30292">
    <property type="entry name" value="UNCHARACTERIZED PROTEIN YBGL-RELATED"/>
    <property type="match status" value="1"/>
</dbReference>
<proteinExistence type="predicted"/>
<comment type="caution">
    <text evidence="1">The sequence shown here is derived from an EMBL/GenBank/DDBJ whole genome shotgun (WGS) entry which is preliminary data.</text>
</comment>
<protein>
    <submittedName>
        <fullName evidence="1">5-oxoprolinase subunit PxpA</fullName>
        <ecNumber evidence="1">3.5.2.9</ecNumber>
    </submittedName>
</protein>
<evidence type="ECO:0000313" key="1">
    <source>
        <dbReference type="EMBL" id="MFC6153223.1"/>
    </source>
</evidence>
<accession>A0ABW1QVZ9</accession>
<keyword evidence="2" id="KW-1185">Reference proteome</keyword>
<dbReference type="SUPFAM" id="SSF88713">
    <property type="entry name" value="Glycoside hydrolase/deacetylase"/>
    <property type="match status" value="1"/>
</dbReference>
<dbReference type="EMBL" id="JBHSQI010000003">
    <property type="protein sequence ID" value="MFC6153223.1"/>
    <property type="molecule type" value="Genomic_DNA"/>
</dbReference>
<dbReference type="Proteomes" id="UP001596098">
    <property type="component" value="Unassembled WGS sequence"/>
</dbReference>
<dbReference type="EC" id="3.5.2.9" evidence="1"/>
<dbReference type="NCBIfam" id="NF003814">
    <property type="entry name" value="PRK05406.1-3"/>
    <property type="match status" value="1"/>
</dbReference>
<dbReference type="InterPro" id="IPR005501">
    <property type="entry name" value="LamB/YcsF/PxpA-like"/>
</dbReference>
<name>A0ABW1QVZ9_9ACTN</name>
<dbReference type="PANTHER" id="PTHR30292:SF0">
    <property type="entry name" value="5-OXOPROLINASE SUBUNIT A"/>
    <property type="match status" value="1"/>
</dbReference>
<dbReference type="RefSeq" id="WP_239022056.1">
    <property type="nucleotide sequence ID" value="NZ_CP034929.1"/>
</dbReference>
<evidence type="ECO:0000313" key="2">
    <source>
        <dbReference type="Proteomes" id="UP001596098"/>
    </source>
</evidence>
<dbReference type="GO" id="GO:0017168">
    <property type="term" value="F:5-oxoprolinase (ATP-hydrolyzing) activity"/>
    <property type="evidence" value="ECO:0007669"/>
    <property type="project" value="UniProtKB-EC"/>
</dbReference>
<gene>
    <name evidence="1" type="ORF">ACFPWU_06030</name>
</gene>
<dbReference type="CDD" id="cd10787">
    <property type="entry name" value="LamB_YcsF_like"/>
    <property type="match status" value="1"/>
</dbReference>
<dbReference type="Pfam" id="PF03746">
    <property type="entry name" value="LamB_YcsF"/>
    <property type="match status" value="1"/>
</dbReference>
<keyword evidence="1" id="KW-0378">Hydrolase</keyword>
<dbReference type="InterPro" id="IPR011330">
    <property type="entry name" value="Glyco_hydro/deAcase_b/a-brl"/>
</dbReference>
<organism evidence="1 2">
    <name type="scientific">Nocardioides yefusunii</name>
    <dbReference type="NCBI Taxonomy" id="2500546"/>
    <lineage>
        <taxon>Bacteria</taxon>
        <taxon>Bacillati</taxon>
        <taxon>Actinomycetota</taxon>
        <taxon>Actinomycetes</taxon>
        <taxon>Propionibacteriales</taxon>
        <taxon>Nocardioidaceae</taxon>
        <taxon>Nocardioides</taxon>
    </lineage>
</organism>
<reference evidence="2" key="1">
    <citation type="journal article" date="2019" name="Int. J. Syst. Evol. Microbiol.">
        <title>The Global Catalogue of Microorganisms (GCM) 10K type strain sequencing project: providing services to taxonomists for standard genome sequencing and annotation.</title>
        <authorList>
            <consortium name="The Broad Institute Genomics Platform"/>
            <consortium name="The Broad Institute Genome Sequencing Center for Infectious Disease"/>
            <person name="Wu L."/>
            <person name="Ma J."/>
        </authorList>
    </citation>
    <scope>NUCLEOTIDE SEQUENCE [LARGE SCALE GENOMIC DNA]</scope>
    <source>
        <strain evidence="2">DFY28</strain>
    </source>
</reference>